<gene>
    <name evidence="1" type="ORF">H6A12_06680</name>
</gene>
<dbReference type="AlphaFoldDB" id="A0A938X7A9"/>
<reference evidence="1" key="1">
    <citation type="submission" date="2020-08" db="EMBL/GenBank/DDBJ databases">
        <authorList>
            <person name="Cejkova D."/>
            <person name="Kubasova T."/>
            <person name="Jahodarova E."/>
            <person name="Rychlik I."/>
        </authorList>
    </citation>
    <scope>NUCLEOTIDE SEQUENCE</scope>
    <source>
        <strain evidence="1">An559</strain>
    </source>
</reference>
<reference evidence="1" key="2">
    <citation type="journal article" date="2021" name="Sci. Rep.">
        <title>The distribution of antibiotic resistance genes in chicken gut microbiota commensals.</title>
        <authorList>
            <person name="Juricova H."/>
            <person name="Matiasovicova J."/>
            <person name="Kubasova T."/>
            <person name="Cejkova D."/>
            <person name="Rychlik I."/>
        </authorList>
    </citation>
    <scope>NUCLEOTIDE SEQUENCE</scope>
    <source>
        <strain evidence="1">An559</strain>
    </source>
</reference>
<sequence>MKYQETGFRALYKNFAAFPLNDKFRKAMEGYPNVDDATCMLVYGYIDHEAGLTLEVLAAGVECEERFKFFDPSEDTRFFIRVGAVEDEEFALFDDSDNSLSNRYSKKLEMLDTYNVDEEIEKTREMGFLDDCRHPHYPDDVQVYLMRDGLNPELCWSRIIGLGEHWIMGVLLNEPNQNFDYHQGEKIAFFVEKTEDEKIICYSDMNPSQLLKPEDLEDGSMLREAIAAFNAERTEQGLIQIMEILRDSFVWVPCNAVLSELDQKAFADLIDKADGNLDSLVGIELSNQDNIRMIPDILQNGDQFFFPAFITTEDMGEYGQHFSKVQKHFLEVIALARNNEKNVSGIVINAFTEPWVLDREIFDLVEKMKSRLVQE</sequence>
<evidence type="ECO:0000313" key="2">
    <source>
        <dbReference type="Proteomes" id="UP000774750"/>
    </source>
</evidence>
<keyword evidence="2" id="KW-1185">Reference proteome</keyword>
<dbReference type="EMBL" id="JACJKY010000008">
    <property type="protein sequence ID" value="MBM6920834.1"/>
    <property type="molecule type" value="Genomic_DNA"/>
</dbReference>
<proteinExistence type="predicted"/>
<accession>A0A938X7A9</accession>
<comment type="caution">
    <text evidence="1">The sequence shown here is derived from an EMBL/GenBank/DDBJ whole genome shotgun (WGS) entry which is preliminary data.</text>
</comment>
<evidence type="ECO:0000313" key="1">
    <source>
        <dbReference type="EMBL" id="MBM6920834.1"/>
    </source>
</evidence>
<name>A0A938X7A9_9FIRM</name>
<dbReference type="RefSeq" id="WP_204446144.1">
    <property type="nucleotide sequence ID" value="NZ_JACJKY010000008.1"/>
</dbReference>
<protein>
    <submittedName>
        <fullName evidence="1">SseB family protein</fullName>
    </submittedName>
</protein>
<organism evidence="1 2">
    <name type="scientific">Merdimmobilis hominis</name>
    <dbReference type="NCBI Taxonomy" id="2897707"/>
    <lineage>
        <taxon>Bacteria</taxon>
        <taxon>Bacillati</taxon>
        <taxon>Bacillota</taxon>
        <taxon>Clostridia</taxon>
        <taxon>Eubacteriales</taxon>
        <taxon>Oscillospiraceae</taxon>
        <taxon>Merdimmobilis</taxon>
    </lineage>
</organism>
<dbReference type="Proteomes" id="UP000774750">
    <property type="component" value="Unassembled WGS sequence"/>
</dbReference>